<dbReference type="Pfam" id="PF01555">
    <property type="entry name" value="N6_N4_Mtase"/>
    <property type="match status" value="1"/>
</dbReference>
<dbReference type="EMBL" id="BSEN01000001">
    <property type="protein sequence ID" value="GLJ74745.1"/>
    <property type="molecule type" value="Genomic_DNA"/>
</dbReference>
<dbReference type="InterPro" id="IPR002052">
    <property type="entry name" value="DNA_methylase_N6_adenine_CS"/>
</dbReference>
<reference evidence="6" key="1">
    <citation type="journal article" date="2014" name="Int. J. Syst. Evol. Microbiol.">
        <title>Complete genome sequence of Corynebacterium casei LMG S-19264T (=DSM 44701T), isolated from a smear-ripened cheese.</title>
        <authorList>
            <consortium name="US DOE Joint Genome Institute (JGI-PGF)"/>
            <person name="Walter F."/>
            <person name="Albersmeier A."/>
            <person name="Kalinowski J."/>
            <person name="Ruckert C."/>
        </authorList>
    </citation>
    <scope>NUCLEOTIDE SEQUENCE</scope>
    <source>
        <strain evidence="6">VKM Ac-1401</strain>
    </source>
</reference>
<reference evidence="6" key="2">
    <citation type="submission" date="2023-01" db="EMBL/GenBank/DDBJ databases">
        <authorList>
            <person name="Sun Q."/>
            <person name="Evtushenko L."/>
        </authorList>
    </citation>
    <scope>NUCLEOTIDE SEQUENCE</scope>
    <source>
        <strain evidence="6">VKM Ac-1401</strain>
    </source>
</reference>
<proteinExistence type="inferred from homology"/>
<name>A0A9W6LYD6_9MICO</name>
<evidence type="ECO:0000256" key="2">
    <source>
        <dbReference type="ARBA" id="ARBA00022603"/>
    </source>
</evidence>
<dbReference type="PRINTS" id="PR00506">
    <property type="entry name" value="D21N6MTFRASE"/>
</dbReference>
<comment type="similarity">
    <text evidence="1">Belongs to the N(4)/N(6)-methyltransferase family.</text>
</comment>
<dbReference type="PROSITE" id="PS00092">
    <property type="entry name" value="N6_MTASE"/>
    <property type="match status" value="1"/>
</dbReference>
<dbReference type="InterPro" id="IPR029063">
    <property type="entry name" value="SAM-dependent_MTases_sf"/>
</dbReference>
<dbReference type="GO" id="GO:0032259">
    <property type="term" value="P:methylation"/>
    <property type="evidence" value="ECO:0007669"/>
    <property type="project" value="UniProtKB-KW"/>
</dbReference>
<keyword evidence="4" id="KW-0949">S-adenosyl-L-methionine</keyword>
<dbReference type="RefSeq" id="WP_271175439.1">
    <property type="nucleotide sequence ID" value="NZ_BAAAJO010000001.1"/>
</dbReference>
<protein>
    <recommendedName>
        <fullName evidence="5">DNA methylase N-4/N-6 domain-containing protein</fullName>
    </recommendedName>
</protein>
<dbReference type="InterPro" id="IPR002295">
    <property type="entry name" value="N4/N6-MTase_EcoPI_Mod-like"/>
</dbReference>
<organism evidence="6 7">
    <name type="scientific">Leifsonia poae</name>
    <dbReference type="NCBI Taxonomy" id="110933"/>
    <lineage>
        <taxon>Bacteria</taxon>
        <taxon>Bacillati</taxon>
        <taxon>Actinomycetota</taxon>
        <taxon>Actinomycetes</taxon>
        <taxon>Micrococcales</taxon>
        <taxon>Microbacteriaceae</taxon>
        <taxon>Leifsonia</taxon>
    </lineage>
</organism>
<evidence type="ECO:0000313" key="7">
    <source>
        <dbReference type="Proteomes" id="UP001142372"/>
    </source>
</evidence>
<dbReference type="GO" id="GO:0008170">
    <property type="term" value="F:N-methyltransferase activity"/>
    <property type="evidence" value="ECO:0007669"/>
    <property type="project" value="InterPro"/>
</dbReference>
<comment type="caution">
    <text evidence="6">The sequence shown here is derived from an EMBL/GenBank/DDBJ whole genome shotgun (WGS) entry which is preliminary data.</text>
</comment>
<accession>A0A9W6LYD6</accession>
<dbReference type="Proteomes" id="UP001142372">
    <property type="component" value="Unassembled WGS sequence"/>
</dbReference>
<keyword evidence="3" id="KW-0808">Transferase</keyword>
<evidence type="ECO:0000313" key="6">
    <source>
        <dbReference type="EMBL" id="GLJ74745.1"/>
    </source>
</evidence>
<sequence length="488" mass="53924">MEVRRRLTIGDNLQSLSTVPDSTVDLVYMDPPFNSGREYDARLGGSNRGAAFTDVWAWNSSHESRLRSLTADGSSQFASTLRAMVEIVGRGGRGAYTLEMAARLFQIHRVLRPTGSIYVHCDPSASHLLRMVMDALFGAQNFRNEIVWQRTHAHSGSRRFGPVHDTILFYTKSNKFTWNQGFAPYSRTYLEKHFTHEDVNGRFQLITCTGPGDRTGTRAHYEWKGVLPPTGRHWAWKIEKMRELEASGLLVHSKTGVPRLKRYANEGSGVRHQDTWSDLPSLSAHSSERVGYDTQKPVHLLERIISASSNPGDVVLDPFVGSGTTAVAAERLSRSWHVMDQGLVAASLTLSRVREENRMAHVALSGHPESLNELERVRTADPSAFAAWTTSVLAARLDRRTTAGTVALGRRRWNPTFLTIVPMSTAANLTTDLGELTGGLLVAGPGYQNLAHQFAQLGTSRLDVVPEAALTSVSVARTGFADHDLRIA</sequence>
<dbReference type="AlphaFoldDB" id="A0A9W6LYD6"/>
<evidence type="ECO:0000256" key="3">
    <source>
        <dbReference type="ARBA" id="ARBA00022679"/>
    </source>
</evidence>
<dbReference type="SUPFAM" id="SSF53335">
    <property type="entry name" value="S-adenosyl-L-methionine-dependent methyltransferases"/>
    <property type="match status" value="1"/>
</dbReference>
<evidence type="ECO:0000256" key="4">
    <source>
        <dbReference type="ARBA" id="ARBA00022691"/>
    </source>
</evidence>
<gene>
    <name evidence="6" type="ORF">GCM10017584_03180</name>
</gene>
<evidence type="ECO:0000259" key="5">
    <source>
        <dbReference type="Pfam" id="PF01555"/>
    </source>
</evidence>
<dbReference type="GO" id="GO:0003677">
    <property type="term" value="F:DNA binding"/>
    <property type="evidence" value="ECO:0007669"/>
    <property type="project" value="InterPro"/>
</dbReference>
<dbReference type="InterPro" id="IPR002941">
    <property type="entry name" value="DNA_methylase_N4/N6"/>
</dbReference>
<feature type="domain" description="DNA methylase N-4/N-6" evidence="5">
    <location>
        <begin position="24"/>
        <end position="336"/>
    </location>
</feature>
<evidence type="ECO:0000256" key="1">
    <source>
        <dbReference type="ARBA" id="ARBA00006594"/>
    </source>
</evidence>
<dbReference type="Gene3D" id="3.40.50.150">
    <property type="entry name" value="Vaccinia Virus protein VP39"/>
    <property type="match status" value="1"/>
</dbReference>
<keyword evidence="2" id="KW-0489">Methyltransferase</keyword>
<keyword evidence="7" id="KW-1185">Reference proteome</keyword>